<evidence type="ECO:0000313" key="2">
    <source>
        <dbReference type="EMBL" id="CAD8251591.1"/>
    </source>
</evidence>
<proteinExistence type="predicted"/>
<feature type="compositionally biased region" description="Basic and acidic residues" evidence="1">
    <location>
        <begin position="151"/>
        <end position="171"/>
    </location>
</feature>
<feature type="region of interest" description="Disordered" evidence="1">
    <location>
        <begin position="151"/>
        <end position="179"/>
    </location>
</feature>
<dbReference type="EMBL" id="HBEA01001458">
    <property type="protein sequence ID" value="CAD8251591.1"/>
    <property type="molecule type" value="Transcribed_RNA"/>
</dbReference>
<sequence>MESLNDEINTYTDLLEEVQKSAPEFGGLQVSVLSIEGTSHDSVNLSLSGSDASASDKVVGENVDLGKEESAALSGLKLTVALPDEDDKAEVQLGSLSGLASGEEVSMPMGSGPAKVSLKLKELRPKKERLDQISENLSLLKTRKISLRAREAQKKRQVEKERARSMRREQAQSEADGMSESEAKKILMAVGELAWRSRGWALFAATVALLHYNGDYLAM</sequence>
<reference evidence="2" key="1">
    <citation type="submission" date="2021-01" db="EMBL/GenBank/DDBJ databases">
        <authorList>
            <person name="Corre E."/>
            <person name="Pelletier E."/>
            <person name="Niang G."/>
            <person name="Scheremetjew M."/>
            <person name="Finn R."/>
            <person name="Kale V."/>
            <person name="Holt S."/>
            <person name="Cochrane G."/>
            <person name="Meng A."/>
            <person name="Brown T."/>
            <person name="Cohen L."/>
        </authorList>
    </citation>
    <scope>NUCLEOTIDE SEQUENCE</scope>
    <source>
        <strain evidence="2">CCMP2078</strain>
    </source>
</reference>
<organism evidence="2">
    <name type="scientific">Pinguiococcus pyrenoidosus</name>
    <dbReference type="NCBI Taxonomy" id="172671"/>
    <lineage>
        <taxon>Eukaryota</taxon>
        <taxon>Sar</taxon>
        <taxon>Stramenopiles</taxon>
        <taxon>Ochrophyta</taxon>
        <taxon>Pinguiophyceae</taxon>
        <taxon>Pinguiochrysidales</taxon>
        <taxon>Pinguiochrysidaceae</taxon>
        <taxon>Pinguiococcus</taxon>
    </lineage>
</organism>
<gene>
    <name evidence="2" type="ORF">PPYR1160_LOCUS1082</name>
</gene>
<dbReference type="AlphaFoldDB" id="A0A7R9U1F3"/>
<accession>A0A7R9U1F3</accession>
<name>A0A7R9U1F3_9STRA</name>
<evidence type="ECO:0000256" key="1">
    <source>
        <dbReference type="SAM" id="MobiDB-lite"/>
    </source>
</evidence>
<protein>
    <submittedName>
        <fullName evidence="2">Uncharacterized protein</fullName>
    </submittedName>
</protein>